<reference evidence="3" key="1">
    <citation type="journal article" date="2021" name="Sci. Rep.">
        <title>Diploid genomic architecture of Nitzschia inconspicua, an elite biomass production diatom.</title>
        <authorList>
            <person name="Oliver A."/>
            <person name="Podell S."/>
            <person name="Pinowska A."/>
            <person name="Traller J.C."/>
            <person name="Smith S.R."/>
            <person name="McClure R."/>
            <person name="Beliaev A."/>
            <person name="Bohutskyi P."/>
            <person name="Hill E.A."/>
            <person name="Rabines A."/>
            <person name="Zheng H."/>
            <person name="Allen L.Z."/>
            <person name="Kuo A."/>
            <person name="Grigoriev I.V."/>
            <person name="Allen A.E."/>
            <person name="Hazlebeck D."/>
            <person name="Allen E.E."/>
        </authorList>
    </citation>
    <scope>NUCLEOTIDE SEQUENCE</scope>
    <source>
        <strain evidence="3">Hildebrandi</strain>
    </source>
</reference>
<keyword evidence="2" id="KW-0732">Signal</keyword>
<sequence>MMLVPNNNAARCIVLLLVVSQQVPSCDGFMLPTSHKPTKLSLFQHQKSGMAMKMPIINTQEGWSSTNLATTTLFGWFGSGSDTRQDAVLGTFDIKGKDSSPVAFDSLADYIENKWAQLFVNGNIKLTTPVVLESLSSPAMDEDVEMAKGVRLLFKKIDTGYRSKEEEDKEKTSNNDNRRRIKEEDGPSQGGVEILVERLKGSGQLRVRARRCEIDEDTMIKEMSEETIVHELKLAIDVWKKDSA</sequence>
<dbReference type="AlphaFoldDB" id="A0A9K3M291"/>
<organism evidence="3 4">
    <name type="scientific">Nitzschia inconspicua</name>
    <dbReference type="NCBI Taxonomy" id="303405"/>
    <lineage>
        <taxon>Eukaryota</taxon>
        <taxon>Sar</taxon>
        <taxon>Stramenopiles</taxon>
        <taxon>Ochrophyta</taxon>
        <taxon>Bacillariophyta</taxon>
        <taxon>Bacillariophyceae</taxon>
        <taxon>Bacillariophycidae</taxon>
        <taxon>Bacillariales</taxon>
        <taxon>Bacillariaceae</taxon>
        <taxon>Nitzschia</taxon>
    </lineage>
</organism>
<evidence type="ECO:0000256" key="1">
    <source>
        <dbReference type="SAM" id="MobiDB-lite"/>
    </source>
</evidence>
<feature type="signal peptide" evidence="2">
    <location>
        <begin position="1"/>
        <end position="28"/>
    </location>
</feature>
<keyword evidence="4" id="KW-1185">Reference proteome</keyword>
<evidence type="ECO:0000313" key="4">
    <source>
        <dbReference type="Proteomes" id="UP000693970"/>
    </source>
</evidence>
<gene>
    <name evidence="3" type="ORF">IV203_018536</name>
</gene>
<feature type="compositionally biased region" description="Basic and acidic residues" evidence="1">
    <location>
        <begin position="163"/>
        <end position="185"/>
    </location>
</feature>
<comment type="caution">
    <text evidence="3">The sequence shown here is derived from an EMBL/GenBank/DDBJ whole genome shotgun (WGS) entry which is preliminary data.</text>
</comment>
<dbReference type="EMBL" id="JAGRRH010000003">
    <property type="protein sequence ID" value="KAG7372393.1"/>
    <property type="molecule type" value="Genomic_DNA"/>
</dbReference>
<feature type="chain" id="PRO_5039910466" evidence="2">
    <location>
        <begin position="29"/>
        <end position="244"/>
    </location>
</feature>
<evidence type="ECO:0000313" key="3">
    <source>
        <dbReference type="EMBL" id="KAG7372393.1"/>
    </source>
</evidence>
<accession>A0A9K3M291</accession>
<dbReference type="Proteomes" id="UP000693970">
    <property type="component" value="Unassembled WGS sequence"/>
</dbReference>
<proteinExistence type="predicted"/>
<protein>
    <submittedName>
        <fullName evidence="3">Uncharacterized protein</fullName>
    </submittedName>
</protein>
<reference evidence="3" key="2">
    <citation type="submission" date="2021-04" db="EMBL/GenBank/DDBJ databases">
        <authorList>
            <person name="Podell S."/>
        </authorList>
    </citation>
    <scope>NUCLEOTIDE SEQUENCE</scope>
    <source>
        <strain evidence="3">Hildebrandi</strain>
    </source>
</reference>
<dbReference type="OrthoDB" id="48443at2759"/>
<feature type="region of interest" description="Disordered" evidence="1">
    <location>
        <begin position="163"/>
        <end position="188"/>
    </location>
</feature>
<evidence type="ECO:0000256" key="2">
    <source>
        <dbReference type="SAM" id="SignalP"/>
    </source>
</evidence>
<name>A0A9K3M291_9STRA</name>